<dbReference type="AlphaFoldDB" id="R0KGE0"/>
<organism evidence="1 2">
    <name type="scientific">Anas platyrhynchos</name>
    <name type="common">Mallard</name>
    <name type="synonym">Anas boschas</name>
    <dbReference type="NCBI Taxonomy" id="8839"/>
    <lineage>
        <taxon>Eukaryota</taxon>
        <taxon>Metazoa</taxon>
        <taxon>Chordata</taxon>
        <taxon>Craniata</taxon>
        <taxon>Vertebrata</taxon>
        <taxon>Euteleostomi</taxon>
        <taxon>Archelosauria</taxon>
        <taxon>Archosauria</taxon>
        <taxon>Dinosauria</taxon>
        <taxon>Saurischia</taxon>
        <taxon>Theropoda</taxon>
        <taxon>Coelurosauria</taxon>
        <taxon>Aves</taxon>
        <taxon>Neognathae</taxon>
        <taxon>Galloanserae</taxon>
        <taxon>Anseriformes</taxon>
        <taxon>Anatidae</taxon>
        <taxon>Anatinae</taxon>
        <taxon>Anas</taxon>
    </lineage>
</organism>
<evidence type="ECO:0000313" key="1">
    <source>
        <dbReference type="EMBL" id="EOB09177.1"/>
    </source>
</evidence>
<dbReference type="EMBL" id="KB742386">
    <property type="protein sequence ID" value="EOB09177.1"/>
    <property type="molecule type" value="Genomic_DNA"/>
</dbReference>
<evidence type="ECO:0000313" key="2">
    <source>
        <dbReference type="Proteomes" id="UP000296049"/>
    </source>
</evidence>
<sequence length="611" mass="66918">MVHSHCLFALLPFHRKEGKTAMASIKAAAAAVRGVNAGRLVFWGRSLVSIAFGIALGLTTGKHTSKMLSLSSLKPSELKILMFGRMQQARVHNVNLTKIEHAGQLVWVETDARSVFVQVPVIAQEVPRRCGASKLIAVLTGLGEGRLPGPVSGTELSEEEMPDVEIDIDDLLDAANEEERALKLQSFELLPEMQSAHGYLSLTQKRKYIHASATVGMQCTFSTSGVVTAAYILQLLFRNDPKSGEKGGVWGPDTNRVPVTWKLEEATGPMLYQELNLNSWTFYYAVEMGNVSPDAISATEALLPIPNQSERLERLQKIQVSYEIWPHTDETYSLAPYFPYFTFPRLQREKMGSRCLLRCRAEVHGRCRASAVDYLTKEVWTAMGSCSKQAIPYSEPPLRVMQGVRAAILEKCFPPKGVRQHVALTNCHDRNWLCHPASCPVPAWLLAVCFAFYPSLLRERALGVSTACLPGPPGAQVKSTEPCMLMLELPEVLPACATAKKTRTRVVLPAHALLGGTCHRCLVNSSARRCNTSLLVTELLTVGALKGLCASQPAALRKTNTLSCIQYSAASCKQTVVILSREGKEKSRAQPSVPFQGSSGQQLPKHCAAII</sequence>
<dbReference type="SUPFAM" id="SSF81790">
    <property type="entry name" value="Myosin phosphatase inhibitor 17kDa protein, CPI-17"/>
    <property type="match status" value="1"/>
</dbReference>
<dbReference type="GO" id="GO:0005737">
    <property type="term" value="C:cytoplasm"/>
    <property type="evidence" value="ECO:0007669"/>
    <property type="project" value="InterPro"/>
</dbReference>
<keyword evidence="2" id="KW-1185">Reference proteome</keyword>
<dbReference type="InterPro" id="IPR036658">
    <property type="entry name" value="CPI-17_sf"/>
</dbReference>
<name>R0KGE0_ANAPL</name>
<proteinExistence type="predicted"/>
<protein>
    <submittedName>
        <fullName evidence="1">Uncharacterized protein</fullName>
    </submittedName>
</protein>
<gene>
    <name evidence="1" type="ORF">Anapl_05313</name>
</gene>
<accession>R0KGE0</accession>
<reference evidence="2" key="1">
    <citation type="journal article" date="2013" name="Nat. Genet.">
        <title>The duck genome and transcriptome provide insight into an avian influenza virus reservoir species.</title>
        <authorList>
            <person name="Huang Y."/>
            <person name="Li Y."/>
            <person name="Burt D.W."/>
            <person name="Chen H."/>
            <person name="Zhang Y."/>
            <person name="Qian W."/>
            <person name="Kim H."/>
            <person name="Gan S."/>
            <person name="Zhao Y."/>
            <person name="Li J."/>
            <person name="Yi K."/>
            <person name="Feng H."/>
            <person name="Zhu P."/>
            <person name="Li B."/>
            <person name="Liu Q."/>
            <person name="Fairley S."/>
            <person name="Magor K.E."/>
            <person name="Du Z."/>
            <person name="Hu X."/>
            <person name="Goodman L."/>
            <person name="Tafer H."/>
            <person name="Vignal A."/>
            <person name="Lee T."/>
            <person name="Kim K.W."/>
            <person name="Sheng Z."/>
            <person name="An Y."/>
            <person name="Searle S."/>
            <person name="Herrero J."/>
            <person name="Groenen M.A."/>
            <person name="Crooijmans R.P."/>
            <person name="Faraut T."/>
            <person name="Cai Q."/>
            <person name="Webster R.G."/>
            <person name="Aldridge J.R."/>
            <person name="Warren W.C."/>
            <person name="Bartschat S."/>
            <person name="Kehr S."/>
            <person name="Marz M."/>
            <person name="Stadler P.F."/>
            <person name="Smith J."/>
            <person name="Kraus R.H."/>
            <person name="Zhao Y."/>
            <person name="Ren L."/>
            <person name="Fei J."/>
            <person name="Morisson M."/>
            <person name="Kaiser P."/>
            <person name="Griffin D.K."/>
            <person name="Rao M."/>
            <person name="Pitel F."/>
            <person name="Wang J."/>
            <person name="Li N."/>
        </authorList>
    </citation>
    <scope>NUCLEOTIDE SEQUENCE [LARGE SCALE GENOMIC DNA]</scope>
</reference>
<dbReference type="Proteomes" id="UP000296049">
    <property type="component" value="Unassembled WGS sequence"/>
</dbReference>